<dbReference type="AlphaFoldDB" id="A0A0F7H9T3"/>
<feature type="compositionally biased region" description="Polar residues" evidence="1">
    <location>
        <begin position="72"/>
        <end position="102"/>
    </location>
</feature>
<name>A0A0F7H9T3_SERFO</name>
<keyword evidence="2" id="KW-0732">Signal</keyword>
<feature type="region of interest" description="Disordered" evidence="1">
    <location>
        <begin position="37"/>
        <end position="117"/>
    </location>
</feature>
<evidence type="ECO:0000313" key="3">
    <source>
        <dbReference type="EMBL" id="VEI62382.1"/>
    </source>
</evidence>
<dbReference type="RefSeq" id="WP_024484624.1">
    <property type="nucleotide sequence ID" value="NZ_CAMFLQ010000022.1"/>
</dbReference>
<feature type="chain" id="PRO_5044542308" description="DUF2756 family protein" evidence="2">
    <location>
        <begin position="20"/>
        <end position="117"/>
    </location>
</feature>
<sequence length="117" mass="13277">MRRQLIMATLLWLPCLATAENGVTTLSQQQQFLNQRDQQAQQQRMLDNQQMEQRQQQGYPLKANQPKMLPYNGNNNPMQPQMTTGKMLQNGNQPVNPFNQTAPVIPQAPLPATPLPP</sequence>
<protein>
    <recommendedName>
        <fullName evidence="6">DUF2756 family protein</fullName>
    </recommendedName>
</protein>
<feature type="compositionally biased region" description="Pro residues" evidence="1">
    <location>
        <begin position="106"/>
        <end position="117"/>
    </location>
</feature>
<feature type="signal peptide" evidence="2">
    <location>
        <begin position="1"/>
        <end position="19"/>
    </location>
</feature>
<dbReference type="Proteomes" id="UP000270487">
    <property type="component" value="Chromosome"/>
</dbReference>
<evidence type="ECO:0000313" key="5">
    <source>
        <dbReference type="Proteomes" id="UP000270487"/>
    </source>
</evidence>
<proteinExistence type="predicted"/>
<feature type="compositionally biased region" description="Low complexity" evidence="1">
    <location>
        <begin position="37"/>
        <end position="53"/>
    </location>
</feature>
<organism evidence="3 5">
    <name type="scientific">Serratia fonticola</name>
    <dbReference type="NCBI Taxonomy" id="47917"/>
    <lineage>
        <taxon>Bacteria</taxon>
        <taxon>Pseudomonadati</taxon>
        <taxon>Pseudomonadota</taxon>
        <taxon>Gammaproteobacteria</taxon>
        <taxon>Enterobacterales</taxon>
        <taxon>Yersiniaceae</taxon>
        <taxon>Serratia</taxon>
    </lineage>
</organism>
<dbReference type="GeneID" id="30320417"/>
<evidence type="ECO:0000256" key="1">
    <source>
        <dbReference type="SAM" id="MobiDB-lite"/>
    </source>
</evidence>
<evidence type="ECO:0000256" key="2">
    <source>
        <dbReference type="SAM" id="SignalP"/>
    </source>
</evidence>
<gene>
    <name evidence="4" type="ORF">NCTC12965_02240</name>
    <name evidence="3" type="ORF">NCTC13193_00327</name>
</gene>
<dbReference type="KEGG" id="sfw:WN53_09610"/>
<accession>A0A0F7H9T3</accession>
<evidence type="ECO:0008006" key="6">
    <source>
        <dbReference type="Google" id="ProtNLM"/>
    </source>
</evidence>
<evidence type="ECO:0000313" key="4">
    <source>
        <dbReference type="EMBL" id="VTR25761.1"/>
    </source>
</evidence>
<dbReference type="EMBL" id="CABEEZ010000040">
    <property type="protein sequence ID" value="VTR25761.1"/>
    <property type="molecule type" value="Genomic_DNA"/>
</dbReference>
<reference evidence="3 5" key="1">
    <citation type="submission" date="2018-12" db="EMBL/GenBank/DDBJ databases">
        <authorList>
            <consortium name="Pathogen Informatics"/>
        </authorList>
    </citation>
    <scope>NUCLEOTIDE SEQUENCE [LARGE SCALE GENOMIC DNA]</scope>
    <source>
        <strain evidence="4">NCTC12965</strain>
        <strain evidence="3 5">NCTC13193</strain>
    </source>
</reference>
<dbReference type="EMBL" id="LR134492">
    <property type="protein sequence ID" value="VEI62382.1"/>
    <property type="molecule type" value="Genomic_DNA"/>
</dbReference>